<evidence type="ECO:0000313" key="9">
    <source>
        <dbReference type="Proteomes" id="UP001195483"/>
    </source>
</evidence>
<reference evidence="8" key="2">
    <citation type="journal article" date="2021" name="Genome Biol. Evol.">
        <title>Developing a high-quality reference genome for a parasitic bivalve with doubly uniparental inheritance (Bivalvia: Unionida).</title>
        <authorList>
            <person name="Smith C.H."/>
        </authorList>
    </citation>
    <scope>NUCLEOTIDE SEQUENCE</scope>
    <source>
        <strain evidence="8">CHS0354</strain>
        <tissue evidence="8">Mantle</tissue>
    </source>
</reference>
<feature type="transmembrane region" description="Helical" evidence="7">
    <location>
        <begin position="50"/>
        <end position="70"/>
    </location>
</feature>
<name>A0AAE0W927_9BIVA</name>
<keyword evidence="6" id="KW-0325">Glycoprotein</keyword>
<reference evidence="8" key="1">
    <citation type="journal article" date="2021" name="Genome Biol. Evol.">
        <title>A High-Quality Reference Genome for a Parasitic Bivalve with Doubly Uniparental Inheritance (Bivalvia: Unionida).</title>
        <authorList>
            <person name="Smith C.H."/>
        </authorList>
    </citation>
    <scope>NUCLEOTIDE SEQUENCE</scope>
    <source>
        <strain evidence="8">CHS0354</strain>
    </source>
</reference>
<evidence type="ECO:0000256" key="1">
    <source>
        <dbReference type="ARBA" id="ARBA00004141"/>
    </source>
</evidence>
<evidence type="ECO:0000256" key="2">
    <source>
        <dbReference type="ARBA" id="ARBA00009816"/>
    </source>
</evidence>
<dbReference type="PANTHER" id="PTHR31158:SF1">
    <property type="entry name" value="DOXA1 FACTOR-RELATED"/>
    <property type="match status" value="1"/>
</dbReference>
<evidence type="ECO:0000313" key="8">
    <source>
        <dbReference type="EMBL" id="KAK3605956.1"/>
    </source>
</evidence>
<comment type="subcellular location">
    <subcellularLocation>
        <location evidence="1">Membrane</location>
        <topology evidence="1">Multi-pass membrane protein</topology>
    </subcellularLocation>
</comment>
<keyword evidence="3 7" id="KW-0812">Transmembrane</keyword>
<gene>
    <name evidence="8" type="ORF">CHS0354_019633</name>
</gene>
<dbReference type="InterPro" id="IPR018469">
    <property type="entry name" value="Dual_oxidase_maturation_fac"/>
</dbReference>
<dbReference type="Pfam" id="PF10204">
    <property type="entry name" value="DuoxA"/>
    <property type="match status" value="1"/>
</dbReference>
<evidence type="ECO:0000256" key="6">
    <source>
        <dbReference type="ARBA" id="ARBA00023180"/>
    </source>
</evidence>
<evidence type="ECO:0000256" key="5">
    <source>
        <dbReference type="ARBA" id="ARBA00023136"/>
    </source>
</evidence>
<evidence type="ECO:0000256" key="3">
    <source>
        <dbReference type="ARBA" id="ARBA00022692"/>
    </source>
</evidence>
<dbReference type="PANTHER" id="PTHR31158">
    <property type="entry name" value="DUAL OXIDASE 2"/>
    <property type="match status" value="1"/>
</dbReference>
<accession>A0AAE0W927</accession>
<dbReference type="EMBL" id="JAEAOA010001198">
    <property type="protein sequence ID" value="KAK3605956.1"/>
    <property type="molecule type" value="Genomic_DNA"/>
</dbReference>
<feature type="transmembrane region" description="Helical" evidence="7">
    <location>
        <begin position="82"/>
        <end position="101"/>
    </location>
</feature>
<reference evidence="8" key="3">
    <citation type="submission" date="2023-05" db="EMBL/GenBank/DDBJ databases">
        <authorList>
            <person name="Smith C.H."/>
        </authorList>
    </citation>
    <scope>NUCLEOTIDE SEQUENCE</scope>
    <source>
        <strain evidence="8">CHS0354</strain>
        <tissue evidence="8">Mantle</tissue>
    </source>
</reference>
<keyword evidence="4 7" id="KW-1133">Transmembrane helix</keyword>
<protein>
    <submittedName>
        <fullName evidence="8">Uncharacterized protein</fullName>
    </submittedName>
</protein>
<proteinExistence type="inferred from homology"/>
<dbReference type="AlphaFoldDB" id="A0AAE0W927"/>
<keyword evidence="5 7" id="KW-0472">Membrane</keyword>
<comment type="similarity">
    <text evidence="2">Belongs to the DUOXA family.</text>
</comment>
<evidence type="ECO:0000256" key="7">
    <source>
        <dbReference type="SAM" id="Phobius"/>
    </source>
</evidence>
<dbReference type="GO" id="GO:0015031">
    <property type="term" value="P:protein transport"/>
    <property type="evidence" value="ECO:0007669"/>
    <property type="project" value="InterPro"/>
</dbReference>
<organism evidence="8 9">
    <name type="scientific">Potamilus streckersoni</name>
    <dbReference type="NCBI Taxonomy" id="2493646"/>
    <lineage>
        <taxon>Eukaryota</taxon>
        <taxon>Metazoa</taxon>
        <taxon>Spiralia</taxon>
        <taxon>Lophotrochozoa</taxon>
        <taxon>Mollusca</taxon>
        <taxon>Bivalvia</taxon>
        <taxon>Autobranchia</taxon>
        <taxon>Heteroconchia</taxon>
        <taxon>Palaeoheterodonta</taxon>
        <taxon>Unionida</taxon>
        <taxon>Unionoidea</taxon>
        <taxon>Unionidae</taxon>
        <taxon>Ambleminae</taxon>
        <taxon>Lampsilini</taxon>
        <taxon>Potamilus</taxon>
    </lineage>
</organism>
<evidence type="ECO:0000256" key="4">
    <source>
        <dbReference type="ARBA" id="ARBA00022989"/>
    </source>
</evidence>
<feature type="transmembrane region" description="Helical" evidence="7">
    <location>
        <begin position="272"/>
        <end position="297"/>
    </location>
</feature>
<keyword evidence="9" id="KW-1185">Reference proteome</keyword>
<feature type="transmembrane region" description="Helical" evidence="7">
    <location>
        <begin position="229"/>
        <end position="252"/>
    </location>
</feature>
<comment type="caution">
    <text evidence="8">The sequence shown here is derived from an EMBL/GenBank/DDBJ whole genome shotgun (WGS) entry which is preliminary data.</text>
</comment>
<sequence>MSSRWNEDSLRNSLNDETFICDSMALFKAFRNEFGYAHYDEQRIPVMMDVPLILVIYYCVLVSIAVLVYAGGIRGKERWHTLIRLVYILLMGSVFLVSIFGHNWQTAYTDNRSPYIYRSDSYVDGKITIKIGLYTVNISLSGHFKDENNNVDYNEEVFLEDIGGTLSELHNALDGGIPEPILMVLEHFDIDEGGLRFGRSCKLAGYFAGILLWTGFAFWIAANVILCSVVWHGAVCCTVSGVCVILAIVVYHHLNPSHGFRLPGSQGDVQLRYGWCLWFNLILGTLTTLFGITMILADYKYPKKVAAFFILETALEDDLEDYPHRCSAPLMHDNKNYCRGHSTMFNRNRTYGSDSNQYQKENPIIEDSNSNDSTINGQDCLFTSAQALSKLKSDKICSFKSIKDVAKRHVIFNEALANSASSRLNEICVDTEGNINNTNAII</sequence>
<feature type="transmembrane region" description="Helical" evidence="7">
    <location>
        <begin position="203"/>
        <end position="222"/>
    </location>
</feature>
<dbReference type="Proteomes" id="UP001195483">
    <property type="component" value="Unassembled WGS sequence"/>
</dbReference>
<dbReference type="GO" id="GO:0005789">
    <property type="term" value="C:endoplasmic reticulum membrane"/>
    <property type="evidence" value="ECO:0007669"/>
    <property type="project" value="InterPro"/>
</dbReference>